<reference evidence="3" key="1">
    <citation type="submission" date="2019-07" db="EMBL/GenBank/DDBJ databases">
        <title>Bacillus alkalisoli sp. nov. isolated from saline soil.</title>
        <authorList>
            <person name="Sun J.-Q."/>
            <person name="Xu L."/>
        </authorList>
    </citation>
    <scope>NUCLEOTIDE SEQUENCE [LARGE SCALE GENOMIC DNA]</scope>
    <source>
        <strain evidence="3">M4U3P1</strain>
    </source>
</reference>
<proteinExistence type="predicted"/>
<organism evidence="2 3">
    <name type="scientific">Paenalkalicoccus suaedae</name>
    <dbReference type="NCBI Taxonomy" id="2592382"/>
    <lineage>
        <taxon>Bacteria</taxon>
        <taxon>Bacillati</taxon>
        <taxon>Bacillota</taxon>
        <taxon>Bacilli</taxon>
        <taxon>Bacillales</taxon>
        <taxon>Bacillaceae</taxon>
        <taxon>Paenalkalicoccus</taxon>
    </lineage>
</organism>
<dbReference type="InterPro" id="IPR002575">
    <property type="entry name" value="Aminoglycoside_PTrfase"/>
</dbReference>
<dbReference type="PANTHER" id="PTHR21310:SF15">
    <property type="entry name" value="AMINOGLYCOSIDE PHOSPHOTRANSFERASE DOMAIN-CONTAINING PROTEIN"/>
    <property type="match status" value="1"/>
</dbReference>
<keyword evidence="2" id="KW-0808">Transferase</keyword>
<dbReference type="Gene3D" id="3.90.1200.10">
    <property type="match status" value="1"/>
</dbReference>
<feature type="domain" description="Aminoglycoside phosphotransferase" evidence="1">
    <location>
        <begin position="21"/>
        <end position="258"/>
    </location>
</feature>
<sequence>MDKQEIIELAARHELAIKDTVKINESGVDFRVAHVEDLDGARWILRIPRQKESMRHAAKEKHALDLMAQHVDVEVPEWTIFSPELIAYKQLSGVPAATIDMEIQGYVWALDEKNVSDAFYNSLGRALADLHSVDTTPFEQASMEKVAPADLQASMKARIEKVKEHFVIDDELWNRWQRWIQDDALWPTFVGLTHGDLHPGHILINENAEVTGMIDWTEVAITDVAIDFVAHYQLFGRDGLEKLVAAYVAAGGRTWPNMIEHIIAHDAKRALVVAEYALVSGLSDMRSMAESMLKGEM</sequence>
<dbReference type="SUPFAM" id="SSF56112">
    <property type="entry name" value="Protein kinase-like (PK-like)"/>
    <property type="match status" value="1"/>
</dbReference>
<dbReference type="AlphaFoldDB" id="A0A859FI37"/>
<dbReference type="InterPro" id="IPR011009">
    <property type="entry name" value="Kinase-like_dom_sf"/>
</dbReference>
<dbReference type="RefSeq" id="WP_176010484.1">
    <property type="nucleotide sequence ID" value="NZ_CP041372.2"/>
</dbReference>
<dbReference type="Proteomes" id="UP000318138">
    <property type="component" value="Chromosome"/>
</dbReference>
<name>A0A859FI37_9BACI</name>
<dbReference type="KEGG" id="psua:FLK61_38465"/>
<evidence type="ECO:0000259" key="1">
    <source>
        <dbReference type="Pfam" id="PF01636"/>
    </source>
</evidence>
<evidence type="ECO:0000313" key="3">
    <source>
        <dbReference type="Proteomes" id="UP000318138"/>
    </source>
</evidence>
<protein>
    <submittedName>
        <fullName evidence="2">Phosphotransferase</fullName>
    </submittedName>
</protein>
<dbReference type="Gene3D" id="3.30.200.20">
    <property type="entry name" value="Phosphorylase Kinase, domain 1"/>
    <property type="match status" value="1"/>
</dbReference>
<evidence type="ECO:0000313" key="2">
    <source>
        <dbReference type="EMBL" id="QKS72508.1"/>
    </source>
</evidence>
<gene>
    <name evidence="2" type="ORF">FLK61_38465</name>
</gene>
<dbReference type="InterPro" id="IPR051678">
    <property type="entry name" value="AGP_Transferase"/>
</dbReference>
<dbReference type="CDD" id="cd05152">
    <property type="entry name" value="MPH2"/>
    <property type="match status" value="1"/>
</dbReference>
<dbReference type="PANTHER" id="PTHR21310">
    <property type="entry name" value="AMINOGLYCOSIDE PHOSPHOTRANSFERASE-RELATED-RELATED"/>
    <property type="match status" value="1"/>
</dbReference>
<accession>A0A859FI37</accession>
<dbReference type="GO" id="GO:0016740">
    <property type="term" value="F:transferase activity"/>
    <property type="evidence" value="ECO:0007669"/>
    <property type="project" value="UniProtKB-KW"/>
</dbReference>
<dbReference type="EMBL" id="CP041372">
    <property type="protein sequence ID" value="QKS72508.1"/>
    <property type="molecule type" value="Genomic_DNA"/>
</dbReference>
<keyword evidence="3" id="KW-1185">Reference proteome</keyword>
<dbReference type="Pfam" id="PF01636">
    <property type="entry name" value="APH"/>
    <property type="match status" value="1"/>
</dbReference>